<sequence length="96" mass="10453">MLSSRHHKAHVVSQVVLAVVLGLVTGSATSIDPVPLIDAYTSAYDTNVLFCDELCLTWKVTFSGGLQSEQDFPHCPKARSHFIDTFAEDVGRTMTA</sequence>
<gene>
    <name evidence="2" type="ORF">HYH03_001838</name>
</gene>
<comment type="caution">
    <text evidence="2">The sequence shown here is derived from an EMBL/GenBank/DDBJ whole genome shotgun (WGS) entry which is preliminary data.</text>
</comment>
<dbReference type="AlphaFoldDB" id="A0A836C4W0"/>
<proteinExistence type="predicted"/>
<dbReference type="EMBL" id="JAEHOE010000004">
    <property type="protein sequence ID" value="KAG2500260.1"/>
    <property type="molecule type" value="Genomic_DNA"/>
</dbReference>
<name>A0A836C4W0_9CHLO</name>
<reference evidence="2" key="1">
    <citation type="journal article" date="2020" name="bioRxiv">
        <title>Comparative genomics of Chlamydomonas.</title>
        <authorList>
            <person name="Craig R.J."/>
            <person name="Hasan A.R."/>
            <person name="Ness R.W."/>
            <person name="Keightley P.D."/>
        </authorList>
    </citation>
    <scope>NUCLEOTIDE SEQUENCE</scope>
    <source>
        <strain evidence="2">CCAP 11/70</strain>
    </source>
</reference>
<keyword evidence="3" id="KW-1185">Reference proteome</keyword>
<dbReference type="Proteomes" id="UP000612055">
    <property type="component" value="Unassembled WGS sequence"/>
</dbReference>
<protein>
    <submittedName>
        <fullName evidence="2">Uncharacterized protein</fullName>
    </submittedName>
</protein>
<evidence type="ECO:0000313" key="2">
    <source>
        <dbReference type="EMBL" id="KAG2500260.1"/>
    </source>
</evidence>
<feature type="chain" id="PRO_5032411162" evidence="1">
    <location>
        <begin position="31"/>
        <end position="96"/>
    </location>
</feature>
<evidence type="ECO:0000256" key="1">
    <source>
        <dbReference type="SAM" id="SignalP"/>
    </source>
</evidence>
<keyword evidence="1" id="KW-0732">Signal</keyword>
<evidence type="ECO:0000313" key="3">
    <source>
        <dbReference type="Proteomes" id="UP000612055"/>
    </source>
</evidence>
<accession>A0A836C4W0</accession>
<organism evidence="2 3">
    <name type="scientific">Edaphochlamys debaryana</name>
    <dbReference type="NCBI Taxonomy" id="47281"/>
    <lineage>
        <taxon>Eukaryota</taxon>
        <taxon>Viridiplantae</taxon>
        <taxon>Chlorophyta</taxon>
        <taxon>core chlorophytes</taxon>
        <taxon>Chlorophyceae</taxon>
        <taxon>CS clade</taxon>
        <taxon>Chlamydomonadales</taxon>
        <taxon>Chlamydomonadales incertae sedis</taxon>
        <taxon>Edaphochlamys</taxon>
    </lineage>
</organism>
<feature type="signal peptide" evidence="1">
    <location>
        <begin position="1"/>
        <end position="30"/>
    </location>
</feature>